<accession>A0A0F9AWV8</accession>
<feature type="non-terminal residue" evidence="1">
    <location>
        <position position="94"/>
    </location>
</feature>
<name>A0A0F9AWV8_9ZZZZ</name>
<comment type="caution">
    <text evidence="1">The sequence shown here is derived from an EMBL/GenBank/DDBJ whole genome shotgun (WGS) entry which is preliminary data.</text>
</comment>
<protein>
    <submittedName>
        <fullName evidence="1">Uncharacterized protein</fullName>
    </submittedName>
</protein>
<reference evidence="1" key="1">
    <citation type="journal article" date="2015" name="Nature">
        <title>Complex archaea that bridge the gap between prokaryotes and eukaryotes.</title>
        <authorList>
            <person name="Spang A."/>
            <person name="Saw J.H."/>
            <person name="Jorgensen S.L."/>
            <person name="Zaremba-Niedzwiedzka K."/>
            <person name="Martijn J."/>
            <person name="Lind A.E."/>
            <person name="van Eijk R."/>
            <person name="Schleper C."/>
            <person name="Guy L."/>
            <person name="Ettema T.J."/>
        </authorList>
    </citation>
    <scope>NUCLEOTIDE SEQUENCE</scope>
</reference>
<proteinExistence type="predicted"/>
<organism evidence="1">
    <name type="scientific">marine sediment metagenome</name>
    <dbReference type="NCBI Taxonomy" id="412755"/>
    <lineage>
        <taxon>unclassified sequences</taxon>
        <taxon>metagenomes</taxon>
        <taxon>ecological metagenomes</taxon>
    </lineage>
</organism>
<sequence>MNRKIPKIVLVVSFIFLLSLVQAYTFQDFGDEIESRLINFSRFSEGIKEGIESGEIPVNLTNKSNDSFKIKMDEKGNIDLLKIEYNYSEDTEPI</sequence>
<dbReference type="EMBL" id="LAZR01043855">
    <property type="protein sequence ID" value="KKL06087.1"/>
    <property type="molecule type" value="Genomic_DNA"/>
</dbReference>
<gene>
    <name evidence="1" type="ORF">LCGC14_2599550</name>
</gene>
<evidence type="ECO:0000313" key="1">
    <source>
        <dbReference type="EMBL" id="KKL06087.1"/>
    </source>
</evidence>
<dbReference type="AlphaFoldDB" id="A0A0F9AWV8"/>